<evidence type="ECO:0000256" key="11">
    <source>
        <dbReference type="SAM" id="Phobius"/>
    </source>
</evidence>
<dbReference type="SMART" id="SM00387">
    <property type="entry name" value="HATPase_c"/>
    <property type="match status" value="1"/>
</dbReference>
<evidence type="ECO:0000313" key="14">
    <source>
        <dbReference type="EMBL" id="KWT65292.1"/>
    </source>
</evidence>
<evidence type="ECO:0000256" key="6">
    <source>
        <dbReference type="ARBA" id="ARBA00022692"/>
    </source>
</evidence>
<reference evidence="14 15" key="1">
    <citation type="submission" date="2015-10" db="EMBL/GenBank/DDBJ databases">
        <title>Transcriptomic analysis of a linuron degrading triple-species bacterial consortium.</title>
        <authorList>
            <person name="Albers P."/>
        </authorList>
    </citation>
    <scope>NUCLEOTIDE SEQUENCE [LARGE SCALE GENOMIC DNA]</scope>
    <source>
        <strain evidence="14 15">WDL6</strain>
    </source>
</reference>
<evidence type="ECO:0000256" key="7">
    <source>
        <dbReference type="ARBA" id="ARBA00022777"/>
    </source>
</evidence>
<keyword evidence="9" id="KW-0902">Two-component regulatory system</keyword>
<dbReference type="InterPro" id="IPR005467">
    <property type="entry name" value="His_kinase_dom"/>
</dbReference>
<dbReference type="RefSeq" id="WP_157066829.1">
    <property type="nucleotide sequence ID" value="NZ_LMTR01000082.1"/>
</dbReference>
<dbReference type="EMBL" id="LMTR01000082">
    <property type="protein sequence ID" value="KWT65292.1"/>
    <property type="molecule type" value="Genomic_DNA"/>
</dbReference>
<keyword evidence="4" id="KW-0597">Phosphoprotein</keyword>
<feature type="transmembrane region" description="Helical" evidence="11">
    <location>
        <begin position="12"/>
        <end position="34"/>
    </location>
</feature>
<gene>
    <name evidence="14" type="ORF">APY04_3041</name>
</gene>
<keyword evidence="8 11" id="KW-1133">Transmembrane helix</keyword>
<feature type="domain" description="HAMP" evidence="13">
    <location>
        <begin position="187"/>
        <end position="240"/>
    </location>
</feature>
<evidence type="ECO:0000256" key="10">
    <source>
        <dbReference type="ARBA" id="ARBA00023136"/>
    </source>
</evidence>
<dbReference type="InterPro" id="IPR004358">
    <property type="entry name" value="Sig_transdc_His_kin-like_C"/>
</dbReference>
<keyword evidence="7" id="KW-0418">Kinase</keyword>
<dbReference type="GO" id="GO:0000155">
    <property type="term" value="F:phosphorelay sensor kinase activity"/>
    <property type="evidence" value="ECO:0007669"/>
    <property type="project" value="InterPro"/>
</dbReference>
<dbReference type="Pfam" id="PF00672">
    <property type="entry name" value="HAMP"/>
    <property type="match status" value="1"/>
</dbReference>
<keyword evidence="5" id="KW-0808">Transferase</keyword>
<comment type="caution">
    <text evidence="14">The sequence shown here is derived from an EMBL/GenBank/DDBJ whole genome shotgun (WGS) entry which is preliminary data.</text>
</comment>
<dbReference type="InterPro" id="IPR036097">
    <property type="entry name" value="HisK_dim/P_sf"/>
</dbReference>
<evidence type="ECO:0000256" key="1">
    <source>
        <dbReference type="ARBA" id="ARBA00000085"/>
    </source>
</evidence>
<dbReference type="PRINTS" id="PR00344">
    <property type="entry name" value="BCTRLSENSOR"/>
</dbReference>
<evidence type="ECO:0000313" key="15">
    <source>
        <dbReference type="Proteomes" id="UP000059074"/>
    </source>
</evidence>
<dbReference type="SMART" id="SM00388">
    <property type="entry name" value="HisKA"/>
    <property type="match status" value="1"/>
</dbReference>
<dbReference type="PROSITE" id="PS50109">
    <property type="entry name" value="HIS_KIN"/>
    <property type="match status" value="1"/>
</dbReference>
<dbReference type="PANTHER" id="PTHR45436">
    <property type="entry name" value="SENSOR HISTIDINE KINASE YKOH"/>
    <property type="match status" value="1"/>
</dbReference>
<keyword evidence="15" id="KW-1185">Reference proteome</keyword>
<dbReference type="PANTHER" id="PTHR45436:SF15">
    <property type="entry name" value="SENSOR HISTIDINE KINASE CUSS"/>
    <property type="match status" value="1"/>
</dbReference>
<evidence type="ECO:0000256" key="2">
    <source>
        <dbReference type="ARBA" id="ARBA00004141"/>
    </source>
</evidence>
<dbReference type="SMART" id="SM00304">
    <property type="entry name" value="HAMP"/>
    <property type="match status" value="1"/>
</dbReference>
<proteinExistence type="predicted"/>
<dbReference type="InterPro" id="IPR003660">
    <property type="entry name" value="HAMP_dom"/>
</dbReference>
<dbReference type="InterPro" id="IPR050428">
    <property type="entry name" value="TCS_sensor_his_kinase"/>
</dbReference>
<dbReference type="PROSITE" id="PS50885">
    <property type="entry name" value="HAMP"/>
    <property type="match status" value="1"/>
</dbReference>
<dbReference type="Gene3D" id="3.30.565.10">
    <property type="entry name" value="Histidine kinase-like ATPase, C-terminal domain"/>
    <property type="match status" value="1"/>
</dbReference>
<dbReference type="SUPFAM" id="SSF55874">
    <property type="entry name" value="ATPase domain of HSP90 chaperone/DNA topoisomerase II/histidine kinase"/>
    <property type="match status" value="1"/>
</dbReference>
<dbReference type="Pfam" id="PF00512">
    <property type="entry name" value="HisKA"/>
    <property type="match status" value="1"/>
</dbReference>
<dbReference type="InterPro" id="IPR003661">
    <property type="entry name" value="HisK_dim/P_dom"/>
</dbReference>
<organism evidence="14 15">
    <name type="scientific">Hyphomicrobium sulfonivorans</name>
    <dbReference type="NCBI Taxonomy" id="121290"/>
    <lineage>
        <taxon>Bacteria</taxon>
        <taxon>Pseudomonadati</taxon>
        <taxon>Pseudomonadota</taxon>
        <taxon>Alphaproteobacteria</taxon>
        <taxon>Hyphomicrobiales</taxon>
        <taxon>Hyphomicrobiaceae</taxon>
        <taxon>Hyphomicrobium</taxon>
    </lineage>
</organism>
<dbReference type="InterPro" id="IPR013727">
    <property type="entry name" value="2CSK_N"/>
</dbReference>
<dbReference type="Proteomes" id="UP000059074">
    <property type="component" value="Unassembled WGS sequence"/>
</dbReference>
<sequence length="463" mass="50678">MPTFRSLTARMTSLHVITILITATIIPLVLFYFMNVAVHTIHEQAMRDQAEWLASNLRRNSDGKLDLELPRNLKAIFSDDYGRYAYAVLDEQGAPLLSPTPYAQGLFVSSDTIPSGYQVAKIGDKEIAGVSILKNIGDESLWVQVGEDLHHRDVVLDDVVAEFLQRVGWTAIPVLLLLATADILIVRNSMQPLLRVSTKAARISPNRLEVRLPVHDVPNEILPLVTSINQALDRIEKGFAHQREFIADTAHELRTPLAVLRARLETRADLLPTDELFRDVDVMSRVIGQLLDLAESDNILVHASDRADLYEVCADVAAHIAPLALAQDKSVALEASGAPVWVRGNAELLRRAVRNLSENALRHTPAGSTVELIVGSDATVTVLDRGDGVPVSQRDTIFQRFGVRDPYRTGGAGLGLSIVKRIAEIHQGSVTVDSRNGGGAQFTLRLVALDDNSTVSADNELTS</sequence>
<comment type="subcellular location">
    <subcellularLocation>
        <location evidence="2">Membrane</location>
        <topology evidence="2">Multi-pass membrane protein</topology>
    </subcellularLocation>
</comment>
<dbReference type="OrthoDB" id="9809329at2"/>
<evidence type="ECO:0000256" key="5">
    <source>
        <dbReference type="ARBA" id="ARBA00022679"/>
    </source>
</evidence>
<dbReference type="PATRIC" id="fig|121290.4.peg.647"/>
<protein>
    <recommendedName>
        <fullName evidence="3">histidine kinase</fullName>
        <ecNumber evidence="3">2.7.13.3</ecNumber>
    </recommendedName>
</protein>
<dbReference type="AlphaFoldDB" id="A0A120CTV9"/>
<dbReference type="STRING" id="121290.APY04_3041"/>
<evidence type="ECO:0000256" key="8">
    <source>
        <dbReference type="ARBA" id="ARBA00022989"/>
    </source>
</evidence>
<dbReference type="Gene3D" id="1.10.287.130">
    <property type="match status" value="1"/>
</dbReference>
<dbReference type="EC" id="2.7.13.3" evidence="3"/>
<dbReference type="Pfam" id="PF08521">
    <property type="entry name" value="2CSK_N"/>
    <property type="match status" value="1"/>
</dbReference>
<dbReference type="CDD" id="cd00082">
    <property type="entry name" value="HisKA"/>
    <property type="match status" value="1"/>
</dbReference>
<evidence type="ECO:0000259" key="12">
    <source>
        <dbReference type="PROSITE" id="PS50109"/>
    </source>
</evidence>
<evidence type="ECO:0000256" key="3">
    <source>
        <dbReference type="ARBA" id="ARBA00012438"/>
    </source>
</evidence>
<evidence type="ECO:0000259" key="13">
    <source>
        <dbReference type="PROSITE" id="PS50885"/>
    </source>
</evidence>
<evidence type="ECO:0000256" key="9">
    <source>
        <dbReference type="ARBA" id="ARBA00023012"/>
    </source>
</evidence>
<keyword evidence="10 11" id="KW-0472">Membrane</keyword>
<dbReference type="InterPro" id="IPR036890">
    <property type="entry name" value="HATPase_C_sf"/>
</dbReference>
<dbReference type="Pfam" id="PF02518">
    <property type="entry name" value="HATPase_c"/>
    <property type="match status" value="1"/>
</dbReference>
<name>A0A120CTV9_HYPSL</name>
<accession>A0A120CTV9</accession>
<comment type="catalytic activity">
    <reaction evidence="1">
        <text>ATP + protein L-histidine = ADP + protein N-phospho-L-histidine.</text>
        <dbReference type="EC" id="2.7.13.3"/>
    </reaction>
</comment>
<feature type="domain" description="Histidine kinase" evidence="12">
    <location>
        <begin position="248"/>
        <end position="450"/>
    </location>
</feature>
<feature type="transmembrane region" description="Helical" evidence="11">
    <location>
        <begin position="167"/>
        <end position="186"/>
    </location>
</feature>
<evidence type="ECO:0000256" key="4">
    <source>
        <dbReference type="ARBA" id="ARBA00022553"/>
    </source>
</evidence>
<dbReference type="GO" id="GO:0005886">
    <property type="term" value="C:plasma membrane"/>
    <property type="evidence" value="ECO:0007669"/>
    <property type="project" value="TreeGrafter"/>
</dbReference>
<dbReference type="SUPFAM" id="SSF47384">
    <property type="entry name" value="Homodimeric domain of signal transducing histidine kinase"/>
    <property type="match status" value="1"/>
</dbReference>
<dbReference type="InterPro" id="IPR003594">
    <property type="entry name" value="HATPase_dom"/>
</dbReference>
<keyword evidence="6 11" id="KW-0812">Transmembrane</keyword>